<dbReference type="PANTHER" id="PTHR16557">
    <property type="entry name" value="ALKYLATED DNA REPAIR PROTEIN ALKB-RELATED"/>
    <property type="match status" value="1"/>
</dbReference>
<dbReference type="GO" id="GO:0005737">
    <property type="term" value="C:cytoplasm"/>
    <property type="evidence" value="ECO:0007669"/>
    <property type="project" value="TreeGrafter"/>
</dbReference>
<keyword evidence="1 5" id="KW-0479">Metal-binding</keyword>
<dbReference type="EMBL" id="CAJNNV010019435">
    <property type="protein sequence ID" value="CAE8606547.1"/>
    <property type="molecule type" value="Genomic_DNA"/>
</dbReference>
<proteinExistence type="predicted"/>
<comment type="caution">
    <text evidence="7">The sequence shown here is derived from an EMBL/GenBank/DDBJ whole genome shotgun (WGS) entry which is preliminary data.</text>
</comment>
<dbReference type="OrthoDB" id="6614653at2759"/>
<evidence type="ECO:0000313" key="7">
    <source>
        <dbReference type="EMBL" id="CAE8606547.1"/>
    </source>
</evidence>
<evidence type="ECO:0000256" key="5">
    <source>
        <dbReference type="PIRSR" id="PIRSR604574-2"/>
    </source>
</evidence>
<keyword evidence="4 5" id="KW-0408">Iron</keyword>
<dbReference type="GO" id="GO:0035516">
    <property type="term" value="F:broad specificity oxidative DNA demethylase activity"/>
    <property type="evidence" value="ECO:0007669"/>
    <property type="project" value="TreeGrafter"/>
</dbReference>
<dbReference type="GO" id="GO:0035515">
    <property type="term" value="F:oxidative RNA demethylase activity"/>
    <property type="evidence" value="ECO:0007669"/>
    <property type="project" value="TreeGrafter"/>
</dbReference>
<dbReference type="GO" id="GO:0008198">
    <property type="term" value="F:ferrous iron binding"/>
    <property type="evidence" value="ECO:0007669"/>
    <property type="project" value="TreeGrafter"/>
</dbReference>
<protein>
    <recommendedName>
        <fullName evidence="6">Fe2OG dioxygenase domain-containing protein</fullName>
    </recommendedName>
</protein>
<dbReference type="InterPro" id="IPR037151">
    <property type="entry name" value="AlkB-like_sf"/>
</dbReference>
<evidence type="ECO:0000256" key="1">
    <source>
        <dbReference type="ARBA" id="ARBA00022723"/>
    </source>
</evidence>
<feature type="binding site" evidence="5">
    <location>
        <position position="268"/>
    </location>
    <ligand>
        <name>Fe cation</name>
        <dbReference type="ChEBI" id="CHEBI:24875"/>
        <note>catalytic</note>
    </ligand>
</feature>
<dbReference type="InterPro" id="IPR005123">
    <property type="entry name" value="Oxoglu/Fe-dep_dioxygenase_dom"/>
</dbReference>
<name>A0A813EX26_POLGL</name>
<organism evidence="7 8">
    <name type="scientific">Polarella glacialis</name>
    <name type="common">Dinoflagellate</name>
    <dbReference type="NCBI Taxonomy" id="89957"/>
    <lineage>
        <taxon>Eukaryota</taxon>
        <taxon>Sar</taxon>
        <taxon>Alveolata</taxon>
        <taxon>Dinophyceae</taxon>
        <taxon>Suessiales</taxon>
        <taxon>Suessiaceae</taxon>
        <taxon>Polarella</taxon>
    </lineage>
</organism>
<dbReference type="AlphaFoldDB" id="A0A813EX26"/>
<dbReference type="Gene3D" id="2.60.120.590">
    <property type="entry name" value="Alpha-ketoglutarate-dependent dioxygenase AlkB-like"/>
    <property type="match status" value="1"/>
</dbReference>
<evidence type="ECO:0000259" key="6">
    <source>
        <dbReference type="PROSITE" id="PS51471"/>
    </source>
</evidence>
<evidence type="ECO:0000256" key="2">
    <source>
        <dbReference type="ARBA" id="ARBA00022964"/>
    </source>
</evidence>
<dbReference type="InterPro" id="IPR027450">
    <property type="entry name" value="AlkB-like"/>
</dbReference>
<dbReference type="Pfam" id="PF13532">
    <property type="entry name" value="2OG-FeII_Oxy_2"/>
    <property type="match status" value="1"/>
</dbReference>
<keyword evidence="3" id="KW-0560">Oxidoreductase</keyword>
<accession>A0A813EX26</accession>
<reference evidence="7" key="1">
    <citation type="submission" date="2021-02" db="EMBL/GenBank/DDBJ databases">
        <authorList>
            <person name="Dougan E. K."/>
            <person name="Rhodes N."/>
            <person name="Thang M."/>
            <person name="Chan C."/>
        </authorList>
    </citation>
    <scope>NUCLEOTIDE SEQUENCE</scope>
</reference>
<comment type="cofactor">
    <cofactor evidence="5">
        <name>Fe(2+)</name>
        <dbReference type="ChEBI" id="CHEBI:29033"/>
    </cofactor>
    <text evidence="5">Binds 1 Fe(2+) ion per subunit.</text>
</comment>
<dbReference type="PANTHER" id="PTHR16557:SF2">
    <property type="entry name" value="NUCLEIC ACID DIOXYGENASE ALKBH1"/>
    <property type="match status" value="1"/>
</dbReference>
<dbReference type="Proteomes" id="UP000654075">
    <property type="component" value="Unassembled WGS sequence"/>
</dbReference>
<feature type="binding site" evidence="5">
    <location>
        <position position="211"/>
    </location>
    <ligand>
        <name>Fe cation</name>
        <dbReference type="ChEBI" id="CHEBI:24875"/>
        <note>catalytic</note>
    </ligand>
</feature>
<sequence>MRSSLRHPSWFRFRGARYRRNVAGCGLTTFPRQDRAFAATLPCLFPAGFESEPACSVGSGPSGSEAPYTLPPWLRGRPGRNDRAVHLRAEDGPAAVVLEPGLVVLRQALSREEQVALAAEAWDFGARTVGPSDPSGHGFFEEDGGLRGPMGSRGRIFEACCKLPSRLSESLLKASASWVRCARAADATMPQHEASHLLLLYYRLGGTLGFHRDEQANDGTGAEPVVNLSLGAEIDFALRHEHSDVARVVTLRSGDVLLFGGPCRRLLHAVAATRAVPDTVLPADAGDGRLSFTLRHAPEVTGHEYLYADFRPQPEDPKRKLTGDELLLGSDEAQRRLRKMSS</sequence>
<dbReference type="GO" id="GO:0035513">
    <property type="term" value="P:oxidative RNA demethylation"/>
    <property type="evidence" value="ECO:0007669"/>
    <property type="project" value="TreeGrafter"/>
</dbReference>
<feature type="domain" description="Fe2OG dioxygenase" evidence="6">
    <location>
        <begin position="193"/>
        <end position="298"/>
    </location>
</feature>
<dbReference type="InterPro" id="IPR004574">
    <property type="entry name" value="Alkb"/>
</dbReference>
<evidence type="ECO:0000313" key="8">
    <source>
        <dbReference type="Proteomes" id="UP000654075"/>
    </source>
</evidence>
<evidence type="ECO:0000256" key="3">
    <source>
        <dbReference type="ARBA" id="ARBA00023002"/>
    </source>
</evidence>
<gene>
    <name evidence="7" type="ORF">PGLA1383_LOCUS24535</name>
</gene>
<feature type="binding site" evidence="5">
    <location>
        <position position="213"/>
    </location>
    <ligand>
        <name>Fe cation</name>
        <dbReference type="ChEBI" id="CHEBI:24875"/>
        <note>catalytic</note>
    </ligand>
</feature>
<keyword evidence="8" id="KW-1185">Reference proteome</keyword>
<evidence type="ECO:0000256" key="4">
    <source>
        <dbReference type="ARBA" id="ARBA00023004"/>
    </source>
</evidence>
<dbReference type="PROSITE" id="PS51471">
    <property type="entry name" value="FE2OG_OXY"/>
    <property type="match status" value="1"/>
</dbReference>
<dbReference type="OMA" id="RDEQAND"/>
<dbReference type="SUPFAM" id="SSF51197">
    <property type="entry name" value="Clavaminate synthase-like"/>
    <property type="match status" value="1"/>
</dbReference>
<keyword evidence="2" id="KW-0223">Dioxygenase</keyword>